<reference evidence="2" key="3">
    <citation type="submission" date="2015-06" db="UniProtKB">
        <authorList>
            <consortium name="EnsemblMetazoa"/>
        </authorList>
    </citation>
    <scope>IDENTIFICATION</scope>
</reference>
<evidence type="ECO:0000313" key="1">
    <source>
        <dbReference type="EMBL" id="ELT89140.1"/>
    </source>
</evidence>
<dbReference type="AlphaFoldDB" id="R7T6L3"/>
<accession>R7T6L3</accession>
<dbReference type="STRING" id="283909.R7T6L3"/>
<dbReference type="Proteomes" id="UP000014760">
    <property type="component" value="Unassembled WGS sequence"/>
</dbReference>
<reference evidence="3" key="1">
    <citation type="submission" date="2012-12" db="EMBL/GenBank/DDBJ databases">
        <authorList>
            <person name="Hellsten U."/>
            <person name="Grimwood J."/>
            <person name="Chapman J.A."/>
            <person name="Shapiro H."/>
            <person name="Aerts A."/>
            <person name="Otillar R.P."/>
            <person name="Terry A.Y."/>
            <person name="Boore J.L."/>
            <person name="Simakov O."/>
            <person name="Marletaz F."/>
            <person name="Cho S.-J."/>
            <person name="Edsinger-Gonzales E."/>
            <person name="Havlak P."/>
            <person name="Kuo D.-H."/>
            <person name="Larsson T."/>
            <person name="Lv J."/>
            <person name="Arendt D."/>
            <person name="Savage R."/>
            <person name="Osoegawa K."/>
            <person name="de Jong P."/>
            <person name="Lindberg D.R."/>
            <person name="Seaver E.C."/>
            <person name="Weisblat D.A."/>
            <person name="Putnam N.H."/>
            <person name="Grigoriev I.V."/>
            <person name="Rokhsar D.S."/>
        </authorList>
    </citation>
    <scope>NUCLEOTIDE SEQUENCE</scope>
    <source>
        <strain evidence="3">I ESC-2004</strain>
    </source>
</reference>
<dbReference type="EnsemblMetazoa" id="CapteT221772">
    <property type="protein sequence ID" value="CapteP221772"/>
    <property type="gene ID" value="CapteG221772"/>
</dbReference>
<evidence type="ECO:0000313" key="3">
    <source>
        <dbReference type="Proteomes" id="UP000014760"/>
    </source>
</evidence>
<reference evidence="1 3" key="2">
    <citation type="journal article" date="2013" name="Nature">
        <title>Insights into bilaterian evolution from three spiralian genomes.</title>
        <authorList>
            <person name="Simakov O."/>
            <person name="Marletaz F."/>
            <person name="Cho S.J."/>
            <person name="Edsinger-Gonzales E."/>
            <person name="Havlak P."/>
            <person name="Hellsten U."/>
            <person name="Kuo D.H."/>
            <person name="Larsson T."/>
            <person name="Lv J."/>
            <person name="Arendt D."/>
            <person name="Savage R."/>
            <person name="Osoegawa K."/>
            <person name="de Jong P."/>
            <person name="Grimwood J."/>
            <person name="Chapman J.A."/>
            <person name="Shapiro H."/>
            <person name="Aerts A."/>
            <person name="Otillar R.P."/>
            <person name="Terry A.Y."/>
            <person name="Boore J.L."/>
            <person name="Grigoriev I.V."/>
            <person name="Lindberg D.R."/>
            <person name="Seaver E.C."/>
            <person name="Weisblat D.A."/>
            <person name="Putnam N.H."/>
            <person name="Rokhsar D.S."/>
        </authorList>
    </citation>
    <scope>NUCLEOTIDE SEQUENCE</scope>
    <source>
        <strain evidence="1 3">I ESC-2004</strain>
    </source>
</reference>
<dbReference type="EMBL" id="AMQN01003303">
    <property type="status" value="NOT_ANNOTATED_CDS"/>
    <property type="molecule type" value="Genomic_DNA"/>
</dbReference>
<keyword evidence="3" id="KW-1185">Reference proteome</keyword>
<name>R7T6L3_CAPTE</name>
<sequence>MRFQLYELGCLSESQINIHSVEDLDCFHEEILGVPLLLRIWAEFQRNDYVGSAQNDAKFEGDLALLVDTSHPMIRPELEKALDRSRKILQSRGKFCLQIDFGPAIDVWLKANYPQPCCTIGSIRPHKAQLYITNMGKPVHCFDCNALWCLFLGMCWMFSAPCYKIYRSIKCTDIIISPSPPIIRRTILPSGKIVEVTRYFFFYTFLSTFIHKIICFAV</sequence>
<protein>
    <submittedName>
        <fullName evidence="1 2">Uncharacterized protein</fullName>
    </submittedName>
</protein>
<proteinExistence type="predicted"/>
<organism evidence="1">
    <name type="scientific">Capitella teleta</name>
    <name type="common">Polychaete worm</name>
    <dbReference type="NCBI Taxonomy" id="283909"/>
    <lineage>
        <taxon>Eukaryota</taxon>
        <taxon>Metazoa</taxon>
        <taxon>Spiralia</taxon>
        <taxon>Lophotrochozoa</taxon>
        <taxon>Annelida</taxon>
        <taxon>Polychaeta</taxon>
        <taxon>Sedentaria</taxon>
        <taxon>Scolecida</taxon>
        <taxon>Capitellidae</taxon>
        <taxon>Capitella</taxon>
    </lineage>
</organism>
<evidence type="ECO:0000313" key="2">
    <source>
        <dbReference type="EnsemblMetazoa" id="CapteP221772"/>
    </source>
</evidence>
<dbReference type="EMBL" id="KB311498">
    <property type="protein sequence ID" value="ELT89140.1"/>
    <property type="molecule type" value="Genomic_DNA"/>
</dbReference>
<dbReference type="OrthoDB" id="6264873at2759"/>
<dbReference type="HOGENOM" id="CLU_124084_0_0_1"/>
<dbReference type="OMA" id="PSISHWY"/>
<gene>
    <name evidence="1" type="ORF">CAPTEDRAFT_221772</name>
</gene>